<dbReference type="PRINTS" id="PR00061">
    <property type="entry name" value="RIBOSOMALL19"/>
</dbReference>
<accession>A0A2N7PQ64</accession>
<dbReference type="Pfam" id="PF01245">
    <property type="entry name" value="Ribosomal_L19"/>
    <property type="match status" value="1"/>
</dbReference>
<evidence type="ECO:0000313" key="8">
    <source>
        <dbReference type="Proteomes" id="UP000235460"/>
    </source>
</evidence>
<dbReference type="GO" id="GO:0022625">
    <property type="term" value="C:cytosolic large ribosomal subunit"/>
    <property type="evidence" value="ECO:0007669"/>
    <property type="project" value="TreeGrafter"/>
</dbReference>
<evidence type="ECO:0000256" key="4">
    <source>
        <dbReference type="ARBA" id="ARBA00035171"/>
    </source>
</evidence>
<evidence type="ECO:0000256" key="1">
    <source>
        <dbReference type="ARBA" id="ARBA00005781"/>
    </source>
</evidence>
<name>A0A2N7PQ64_9BACT</name>
<evidence type="ECO:0000256" key="6">
    <source>
        <dbReference type="RuleBase" id="RU000559"/>
    </source>
</evidence>
<sequence>MLPIIKEVEKKYMREDLPRFNPGDTIRVYFRLKEGEEKERVQVFEGVVIRRRGSGINATFTVRKVSFGVGVERTFPYHSPRIEKIEIVKRGRVRRARLYYLRERSGKAARIKERFDEKIME</sequence>
<dbReference type="Proteomes" id="UP000235460">
    <property type="component" value="Unassembled WGS sequence"/>
</dbReference>
<dbReference type="NCBIfam" id="TIGR01024">
    <property type="entry name" value="rplS_bact"/>
    <property type="match status" value="1"/>
</dbReference>
<keyword evidence="2 5" id="KW-0689">Ribosomal protein</keyword>
<evidence type="ECO:0000313" key="7">
    <source>
        <dbReference type="EMBL" id="PMP68671.1"/>
    </source>
</evidence>
<protein>
    <recommendedName>
        <fullName evidence="4 5">Large ribosomal subunit protein bL19</fullName>
    </recommendedName>
</protein>
<proteinExistence type="inferred from homology"/>
<gene>
    <name evidence="5 7" type="primary">rplS</name>
    <name evidence="7" type="ORF">C0190_01320</name>
</gene>
<comment type="caution">
    <text evidence="7">The sequence shown here is derived from an EMBL/GenBank/DDBJ whole genome shotgun (WGS) entry which is preliminary data.</text>
</comment>
<dbReference type="FunFam" id="2.30.30.790:FF:000001">
    <property type="entry name" value="50S ribosomal protein L19"/>
    <property type="match status" value="1"/>
</dbReference>
<dbReference type="PROSITE" id="PS01015">
    <property type="entry name" value="RIBOSOMAL_L19"/>
    <property type="match status" value="1"/>
</dbReference>
<dbReference type="AlphaFoldDB" id="A0A2N7PQ64"/>
<dbReference type="PIRSF" id="PIRSF002191">
    <property type="entry name" value="Ribosomal_L19"/>
    <property type="match status" value="1"/>
</dbReference>
<reference evidence="7 8" key="1">
    <citation type="submission" date="2018-01" db="EMBL/GenBank/DDBJ databases">
        <title>Metagenomic assembled genomes from two thermal pools in the Uzon Caldera, Kamchatka, Russia.</title>
        <authorList>
            <person name="Wilkins L."/>
            <person name="Ettinger C."/>
        </authorList>
    </citation>
    <scope>NUCLEOTIDE SEQUENCE [LARGE SCALE GENOMIC DNA]</scope>
    <source>
        <strain evidence="7">ZAV-08</strain>
    </source>
</reference>
<dbReference type="Gene3D" id="2.30.30.790">
    <property type="match status" value="1"/>
</dbReference>
<keyword evidence="3 5" id="KW-0687">Ribonucleoprotein</keyword>
<dbReference type="InterPro" id="IPR018257">
    <property type="entry name" value="Ribosomal_bL19_CS"/>
</dbReference>
<evidence type="ECO:0000256" key="3">
    <source>
        <dbReference type="ARBA" id="ARBA00023274"/>
    </source>
</evidence>
<evidence type="ECO:0000256" key="2">
    <source>
        <dbReference type="ARBA" id="ARBA00022980"/>
    </source>
</evidence>
<comment type="similarity">
    <text evidence="1 5 6">Belongs to the bacterial ribosomal protein bL19 family.</text>
</comment>
<dbReference type="InterPro" id="IPR008991">
    <property type="entry name" value="Translation_prot_SH3-like_sf"/>
</dbReference>
<dbReference type="PANTHER" id="PTHR15680:SF9">
    <property type="entry name" value="LARGE RIBOSOMAL SUBUNIT PROTEIN BL19M"/>
    <property type="match status" value="1"/>
</dbReference>
<dbReference type="GO" id="GO:0006412">
    <property type="term" value="P:translation"/>
    <property type="evidence" value="ECO:0007669"/>
    <property type="project" value="UniProtKB-UniRule"/>
</dbReference>
<dbReference type="EMBL" id="PNIK01000018">
    <property type="protein sequence ID" value="PMP68671.1"/>
    <property type="molecule type" value="Genomic_DNA"/>
</dbReference>
<dbReference type="GO" id="GO:0003735">
    <property type="term" value="F:structural constituent of ribosome"/>
    <property type="evidence" value="ECO:0007669"/>
    <property type="project" value="InterPro"/>
</dbReference>
<comment type="function">
    <text evidence="5 6">This protein is located at the 30S-50S ribosomal subunit interface and may play a role in the structure and function of the aminoacyl-tRNA binding site.</text>
</comment>
<organism evidence="7 8">
    <name type="scientific">Thermodesulfobacterium geofontis</name>
    <dbReference type="NCBI Taxonomy" id="1295609"/>
    <lineage>
        <taxon>Bacteria</taxon>
        <taxon>Pseudomonadati</taxon>
        <taxon>Thermodesulfobacteriota</taxon>
        <taxon>Thermodesulfobacteria</taxon>
        <taxon>Thermodesulfobacteriales</taxon>
        <taxon>Thermodesulfobacteriaceae</taxon>
        <taxon>Thermodesulfobacterium</taxon>
    </lineage>
</organism>
<dbReference type="HAMAP" id="MF_00402">
    <property type="entry name" value="Ribosomal_bL19"/>
    <property type="match status" value="1"/>
</dbReference>
<dbReference type="SUPFAM" id="SSF50104">
    <property type="entry name" value="Translation proteins SH3-like domain"/>
    <property type="match status" value="1"/>
</dbReference>
<dbReference type="PANTHER" id="PTHR15680">
    <property type="entry name" value="RIBOSOMAL PROTEIN L19"/>
    <property type="match status" value="1"/>
</dbReference>
<evidence type="ECO:0000256" key="5">
    <source>
        <dbReference type="HAMAP-Rule" id="MF_00402"/>
    </source>
</evidence>
<dbReference type="InterPro" id="IPR038657">
    <property type="entry name" value="Ribosomal_bL19_sf"/>
</dbReference>
<dbReference type="InterPro" id="IPR001857">
    <property type="entry name" value="Ribosomal_bL19"/>
</dbReference>